<dbReference type="GO" id="GO:0006788">
    <property type="term" value="P:heme oxidation"/>
    <property type="evidence" value="ECO:0007669"/>
    <property type="project" value="InterPro"/>
</dbReference>
<dbReference type="Pfam" id="PF01126">
    <property type="entry name" value="Heme_oxygenase"/>
    <property type="match status" value="1"/>
</dbReference>
<dbReference type="GO" id="GO:0004392">
    <property type="term" value="F:heme oxygenase (decyclizing) activity"/>
    <property type="evidence" value="ECO:0007669"/>
    <property type="project" value="InterPro"/>
</dbReference>
<comment type="caution">
    <text evidence="1">The sequence shown here is derived from an EMBL/GenBank/DDBJ whole genome shotgun (WGS) entry which is preliminary data.</text>
</comment>
<dbReference type="AlphaFoldDB" id="A0A916XHL7"/>
<keyword evidence="2" id="KW-1185">Reference proteome</keyword>
<proteinExistence type="predicted"/>
<gene>
    <name evidence="1" type="ORF">GCM10011387_25690</name>
</gene>
<dbReference type="Proteomes" id="UP000651668">
    <property type="component" value="Unassembled WGS sequence"/>
</dbReference>
<protein>
    <submittedName>
        <fullName evidence="1">Heme oxygenase</fullName>
    </submittedName>
</protein>
<evidence type="ECO:0000313" key="1">
    <source>
        <dbReference type="EMBL" id="GGC71059.1"/>
    </source>
</evidence>
<dbReference type="EMBL" id="BMIL01000008">
    <property type="protein sequence ID" value="GGC71059.1"/>
    <property type="molecule type" value="Genomic_DNA"/>
</dbReference>
<dbReference type="InterPro" id="IPR016084">
    <property type="entry name" value="Haem_Oase-like_multi-hlx"/>
</dbReference>
<sequence length="190" mass="21410">MIKNNLLEQLKSETLSNHQQLEKNLILKLKEMASLQDYLHILQIFYAYFGALEDQINQYIGADQLSDYAARRKTLSIKEDILALNGIVPEKATAADLPVIDDVLKAFGALYVIEGSTLGGQVISKMISKKLELATGEGLSFFRSYGEDTMAMWDSFKVVLESHANTQHEADVITQAANETFQKFKVWMEK</sequence>
<accession>A0A916XHL7</accession>
<evidence type="ECO:0000313" key="2">
    <source>
        <dbReference type="Proteomes" id="UP000651668"/>
    </source>
</evidence>
<dbReference type="RefSeq" id="WP_188627319.1">
    <property type="nucleotide sequence ID" value="NZ_BMIL01000008.1"/>
</dbReference>
<dbReference type="CDD" id="cd19166">
    <property type="entry name" value="HemeO-bac"/>
    <property type="match status" value="1"/>
</dbReference>
<dbReference type="Gene3D" id="1.20.910.10">
    <property type="entry name" value="Heme oxygenase-like"/>
    <property type="match status" value="1"/>
</dbReference>
<dbReference type="SUPFAM" id="SSF48613">
    <property type="entry name" value="Heme oxygenase-like"/>
    <property type="match status" value="1"/>
</dbReference>
<reference evidence="1" key="2">
    <citation type="submission" date="2020-09" db="EMBL/GenBank/DDBJ databases">
        <authorList>
            <person name="Sun Q."/>
            <person name="Zhou Y."/>
        </authorList>
    </citation>
    <scope>NUCLEOTIDE SEQUENCE</scope>
    <source>
        <strain evidence="1">CGMCC 1.15343</strain>
    </source>
</reference>
<dbReference type="InterPro" id="IPR016053">
    <property type="entry name" value="Haem_Oase-like"/>
</dbReference>
<name>A0A916XHL7_9SPHI</name>
<reference evidence="1" key="1">
    <citation type="journal article" date="2014" name="Int. J. Syst. Evol. Microbiol.">
        <title>Complete genome sequence of Corynebacterium casei LMG S-19264T (=DSM 44701T), isolated from a smear-ripened cheese.</title>
        <authorList>
            <consortium name="US DOE Joint Genome Institute (JGI-PGF)"/>
            <person name="Walter F."/>
            <person name="Albersmeier A."/>
            <person name="Kalinowski J."/>
            <person name="Ruckert C."/>
        </authorList>
    </citation>
    <scope>NUCLEOTIDE SEQUENCE</scope>
    <source>
        <strain evidence="1">CGMCC 1.15343</strain>
    </source>
</reference>
<organism evidence="1 2">
    <name type="scientific">Pedobacter quisquiliarum</name>
    <dbReference type="NCBI Taxonomy" id="1834438"/>
    <lineage>
        <taxon>Bacteria</taxon>
        <taxon>Pseudomonadati</taxon>
        <taxon>Bacteroidota</taxon>
        <taxon>Sphingobacteriia</taxon>
        <taxon>Sphingobacteriales</taxon>
        <taxon>Sphingobacteriaceae</taxon>
        <taxon>Pedobacter</taxon>
    </lineage>
</organism>